<keyword evidence="3" id="KW-0812">Transmembrane</keyword>
<comment type="caution">
    <text evidence="4">The sequence shown here is derived from an EMBL/GenBank/DDBJ whole genome shotgun (WGS) entry which is preliminary data.</text>
</comment>
<feature type="coiled-coil region" evidence="1">
    <location>
        <begin position="258"/>
        <end position="295"/>
    </location>
</feature>
<dbReference type="AlphaFoldDB" id="A0A9D1UTV6"/>
<evidence type="ECO:0000256" key="3">
    <source>
        <dbReference type="SAM" id="Phobius"/>
    </source>
</evidence>
<sequence length="536" mass="56474">MLIASLVDVPFTAGAAIVGPLILGAVLLGLLGLGALYLSSGRKRSAMLARPSSGGSRGLEEPQKPEDPRATMPIDELHRQAGTVLVAADNEVNGSEQEILFASAAYGDEQVAVFQEDLEKAKRSLSESFRLQHRVDRDPPQSESEVRELLIRIIDSCEEVSQMLEAHREEFDELRHLERDPAPAIEHLRSQHATLTQRRDAAAASLAELETKYSPSALVQYRDNVATSAEALSSVERSLATAQGAVGRRDTSEAVVAIHEGEAAAADAEKLVESMEEMGERLDRARRNLDAGMSQTTQDIAQARATYDAGQADDLAGPIAAAEAAVARVRSALESAELIDPMDLLHGLEQAHRELDGPLDAVRDRHARDRRARESLDAELITARNQVQSSHDYLRSRRGSASQTARARMAEAQRNLDEAQQIGASEPARALELATSAKTLAVQAAQIAEREAGAGSAEFGGSSGWGAGPFGGFGYGYGSGRYGRGRYRTYGFGAGSFGAGGFGAGGFGAGGGAPGSGGFGGGIAGPPSGGSQAHRP</sequence>
<feature type="region of interest" description="Disordered" evidence="2">
    <location>
        <begin position="47"/>
        <end position="70"/>
    </location>
</feature>
<keyword evidence="3" id="KW-1133">Transmembrane helix</keyword>
<gene>
    <name evidence="4" type="ORF">H9871_09430</name>
</gene>
<keyword evidence="3" id="KW-0472">Membrane</keyword>
<evidence type="ECO:0000313" key="4">
    <source>
        <dbReference type="EMBL" id="HIX00352.1"/>
    </source>
</evidence>
<feature type="compositionally biased region" description="Gly residues" evidence="2">
    <location>
        <begin position="515"/>
        <end position="528"/>
    </location>
</feature>
<feature type="compositionally biased region" description="Basic and acidic residues" evidence="2">
    <location>
        <begin position="58"/>
        <end position="70"/>
    </location>
</feature>
<evidence type="ECO:0000313" key="5">
    <source>
        <dbReference type="Proteomes" id="UP000824151"/>
    </source>
</evidence>
<feature type="coiled-coil region" evidence="1">
    <location>
        <begin position="157"/>
        <end position="212"/>
    </location>
</feature>
<protein>
    <recommendedName>
        <fullName evidence="6">TPM domain-containing protein</fullName>
    </recommendedName>
</protein>
<organism evidence="4 5">
    <name type="scientific">Candidatus Nesterenkonia stercoripullorum</name>
    <dbReference type="NCBI Taxonomy" id="2838701"/>
    <lineage>
        <taxon>Bacteria</taxon>
        <taxon>Bacillati</taxon>
        <taxon>Actinomycetota</taxon>
        <taxon>Actinomycetes</taxon>
        <taxon>Micrococcales</taxon>
        <taxon>Micrococcaceae</taxon>
        <taxon>Nesterenkonia</taxon>
    </lineage>
</organism>
<dbReference type="EMBL" id="DXGD01000349">
    <property type="protein sequence ID" value="HIX00352.1"/>
    <property type="molecule type" value="Genomic_DNA"/>
</dbReference>
<feature type="region of interest" description="Disordered" evidence="2">
    <location>
        <begin position="387"/>
        <end position="407"/>
    </location>
</feature>
<dbReference type="Proteomes" id="UP000824151">
    <property type="component" value="Unassembled WGS sequence"/>
</dbReference>
<accession>A0A9D1UTV6</accession>
<proteinExistence type="predicted"/>
<feature type="transmembrane region" description="Helical" evidence="3">
    <location>
        <begin position="12"/>
        <end position="38"/>
    </location>
</feature>
<evidence type="ECO:0000256" key="1">
    <source>
        <dbReference type="SAM" id="Coils"/>
    </source>
</evidence>
<evidence type="ECO:0008006" key="6">
    <source>
        <dbReference type="Google" id="ProtNLM"/>
    </source>
</evidence>
<evidence type="ECO:0000256" key="2">
    <source>
        <dbReference type="SAM" id="MobiDB-lite"/>
    </source>
</evidence>
<reference evidence="4" key="2">
    <citation type="submission" date="2021-04" db="EMBL/GenBank/DDBJ databases">
        <authorList>
            <person name="Gilroy R."/>
        </authorList>
    </citation>
    <scope>NUCLEOTIDE SEQUENCE</scope>
    <source>
        <strain evidence="4">ChiHejej3B27-3195</strain>
    </source>
</reference>
<keyword evidence="1" id="KW-0175">Coiled coil</keyword>
<reference evidence="4" key="1">
    <citation type="journal article" date="2021" name="PeerJ">
        <title>Extensive microbial diversity within the chicken gut microbiome revealed by metagenomics and culture.</title>
        <authorList>
            <person name="Gilroy R."/>
            <person name="Ravi A."/>
            <person name="Getino M."/>
            <person name="Pursley I."/>
            <person name="Horton D.L."/>
            <person name="Alikhan N.F."/>
            <person name="Baker D."/>
            <person name="Gharbi K."/>
            <person name="Hall N."/>
            <person name="Watson M."/>
            <person name="Adriaenssens E.M."/>
            <person name="Foster-Nyarko E."/>
            <person name="Jarju S."/>
            <person name="Secka A."/>
            <person name="Antonio M."/>
            <person name="Oren A."/>
            <person name="Chaudhuri R.R."/>
            <person name="La Ragione R."/>
            <person name="Hildebrand F."/>
            <person name="Pallen M.J."/>
        </authorList>
    </citation>
    <scope>NUCLEOTIDE SEQUENCE</scope>
    <source>
        <strain evidence="4">ChiHejej3B27-3195</strain>
    </source>
</reference>
<name>A0A9D1UTV6_9MICC</name>
<feature type="region of interest" description="Disordered" evidence="2">
    <location>
        <begin position="515"/>
        <end position="536"/>
    </location>
</feature>